<evidence type="ECO:0000313" key="3">
    <source>
        <dbReference type="Proteomes" id="UP000515237"/>
    </source>
</evidence>
<gene>
    <name evidence="2" type="ORF">HUW51_05975</name>
</gene>
<protein>
    <recommendedName>
        <fullName evidence="4">6-bladed beta-propeller</fullName>
    </recommendedName>
</protein>
<accession>A0A7G7G563</accession>
<evidence type="ECO:0000256" key="1">
    <source>
        <dbReference type="SAM" id="SignalP"/>
    </source>
</evidence>
<name>A0A7G7G563_9BACT</name>
<evidence type="ECO:0008006" key="4">
    <source>
        <dbReference type="Google" id="ProtNLM"/>
    </source>
</evidence>
<dbReference type="Proteomes" id="UP000515237">
    <property type="component" value="Chromosome"/>
</dbReference>
<feature type="chain" id="PRO_5028863043" description="6-bladed beta-propeller" evidence="1">
    <location>
        <begin position="31"/>
        <end position="283"/>
    </location>
</feature>
<dbReference type="AlphaFoldDB" id="A0A7G7G563"/>
<dbReference type="KEGG" id="aswu:HUW51_05975"/>
<keyword evidence="3" id="KW-1185">Reference proteome</keyword>
<evidence type="ECO:0000313" key="2">
    <source>
        <dbReference type="EMBL" id="QNF32297.1"/>
    </source>
</evidence>
<proteinExistence type="predicted"/>
<dbReference type="EMBL" id="CP055156">
    <property type="protein sequence ID" value="QNF32297.1"/>
    <property type="molecule type" value="Genomic_DNA"/>
</dbReference>
<reference evidence="2 3" key="1">
    <citation type="journal article" date="2018" name="Int. J. Syst. Evol. Microbiol.">
        <title>Adhaeribacter swui sp. nov., isolated from wet mud.</title>
        <authorList>
            <person name="Kim D.U."/>
            <person name="Kim K.W."/>
            <person name="Kang M.S."/>
            <person name="Kim J.Y."/>
            <person name="Jang J.H."/>
            <person name="Kim M.K."/>
        </authorList>
    </citation>
    <scope>NUCLEOTIDE SEQUENCE [LARGE SCALE GENOMIC DNA]</scope>
    <source>
        <strain evidence="2 3">KCTC 52873</strain>
    </source>
</reference>
<keyword evidence="1" id="KW-0732">Signal</keyword>
<organism evidence="2 3">
    <name type="scientific">Adhaeribacter swui</name>
    <dbReference type="NCBI Taxonomy" id="2086471"/>
    <lineage>
        <taxon>Bacteria</taxon>
        <taxon>Pseudomonadati</taxon>
        <taxon>Bacteroidota</taxon>
        <taxon>Cytophagia</taxon>
        <taxon>Cytophagales</taxon>
        <taxon>Hymenobacteraceae</taxon>
        <taxon>Adhaeribacter</taxon>
    </lineage>
</organism>
<dbReference type="SUPFAM" id="SSF63829">
    <property type="entry name" value="Calcium-dependent phosphotriesterase"/>
    <property type="match status" value="1"/>
</dbReference>
<sequence>MKNSRILVQKGVVWLAWFICLLAITNVSLAQTALNQPDPVANKVVFTGVVSQDRLNNVYLTDQQNNLHKYDASGKLITTFSPPLTGRIAMLEAWNPAKILLFYDDQQKIIFLDRFLTPISTVNVRDYADGLVKAATFSSDNKIWAFNESSFSLHKIDLQYPEASRTMPLDLLLPRQTYDIRFMREYQNNLYVVDKLSGVYVFDNLGNYQKRLPFTGLSFIGFRGDELYYLQNGKIHLFHLYSLQDKTLDLPVDVDAANLKQIVMDEEQLFLIAASGIKVIPLK</sequence>
<feature type="signal peptide" evidence="1">
    <location>
        <begin position="1"/>
        <end position="30"/>
    </location>
</feature>
<dbReference type="RefSeq" id="WP_185273077.1">
    <property type="nucleotide sequence ID" value="NZ_CP055156.1"/>
</dbReference>